<dbReference type="OMA" id="EPFTGAN"/>
<dbReference type="Gene3D" id="3.90.120.10">
    <property type="entry name" value="DNA Methylase, subunit A, domain 2"/>
    <property type="match status" value="1"/>
</dbReference>
<dbReference type="InterPro" id="IPR050390">
    <property type="entry name" value="C5-Methyltransferase"/>
</dbReference>
<dbReference type="PANTHER" id="PTHR10629">
    <property type="entry name" value="CYTOSINE-SPECIFIC METHYLTRANSFERASE"/>
    <property type="match status" value="1"/>
</dbReference>
<dbReference type="GO" id="GO:0003677">
    <property type="term" value="F:DNA binding"/>
    <property type="evidence" value="ECO:0007669"/>
    <property type="project" value="TreeGrafter"/>
</dbReference>
<dbReference type="Gene3D" id="3.40.50.150">
    <property type="entry name" value="Vaccinia Virus protein VP39"/>
    <property type="match status" value="1"/>
</dbReference>
<evidence type="ECO:0000313" key="7">
    <source>
        <dbReference type="EMBL" id="HII70992.1"/>
    </source>
</evidence>
<dbReference type="InterPro" id="IPR001525">
    <property type="entry name" value="C5_MeTfrase"/>
</dbReference>
<dbReference type="GO" id="GO:0044027">
    <property type="term" value="P:negative regulation of gene expression via chromosomal CpG island methylation"/>
    <property type="evidence" value="ECO:0007669"/>
    <property type="project" value="TreeGrafter"/>
</dbReference>
<name>A0A832SVK9_9EURY</name>
<feature type="active site" evidence="5">
    <location>
        <position position="78"/>
    </location>
</feature>
<dbReference type="PROSITE" id="PS51679">
    <property type="entry name" value="SAM_MT_C5"/>
    <property type="match status" value="1"/>
</dbReference>
<dbReference type="Pfam" id="PF00145">
    <property type="entry name" value="DNA_methylase"/>
    <property type="match status" value="1"/>
</dbReference>
<keyword evidence="4 5" id="KW-0949">S-adenosyl-L-methionine</keyword>
<dbReference type="NCBIfam" id="TIGR00675">
    <property type="entry name" value="dcm"/>
    <property type="match status" value="1"/>
</dbReference>
<dbReference type="Proteomes" id="UP000619545">
    <property type="component" value="Unassembled WGS sequence"/>
</dbReference>
<evidence type="ECO:0000256" key="1">
    <source>
        <dbReference type="ARBA" id="ARBA00011975"/>
    </source>
</evidence>
<dbReference type="RefSeq" id="WP_011019888.1">
    <property type="nucleotide sequence ID" value="NZ_DUJS01000004.1"/>
</dbReference>
<comment type="caution">
    <text evidence="7">The sequence shown here is derived from an EMBL/GenBank/DDBJ whole genome shotgun (WGS) entry which is preliminary data.</text>
</comment>
<dbReference type="SUPFAM" id="SSF53335">
    <property type="entry name" value="S-adenosyl-L-methionine-dependent methyltransferases"/>
    <property type="match status" value="1"/>
</dbReference>
<evidence type="ECO:0000256" key="4">
    <source>
        <dbReference type="ARBA" id="ARBA00022691"/>
    </source>
</evidence>
<keyword evidence="3 5" id="KW-0808">Transferase</keyword>
<comment type="similarity">
    <text evidence="5 6">Belongs to the class I-like SAM-binding methyltransferase superfamily. C5-methyltransferase family.</text>
</comment>
<reference evidence="7" key="1">
    <citation type="journal article" date="2020" name="bioRxiv">
        <title>A rank-normalized archaeal taxonomy based on genome phylogeny resolves widespread incomplete and uneven classifications.</title>
        <authorList>
            <person name="Rinke C."/>
            <person name="Chuvochina M."/>
            <person name="Mussig A.J."/>
            <person name="Chaumeil P.-A."/>
            <person name="Waite D.W."/>
            <person name="Whitman W.B."/>
            <person name="Parks D.H."/>
            <person name="Hugenholtz P."/>
        </authorList>
    </citation>
    <scope>NUCLEOTIDE SEQUENCE</scope>
    <source>
        <strain evidence="7">UBA8853</strain>
    </source>
</reference>
<evidence type="ECO:0000256" key="3">
    <source>
        <dbReference type="ARBA" id="ARBA00022679"/>
    </source>
</evidence>
<evidence type="ECO:0000256" key="6">
    <source>
        <dbReference type="RuleBase" id="RU000416"/>
    </source>
</evidence>
<evidence type="ECO:0000313" key="8">
    <source>
        <dbReference type="Proteomes" id="UP000619545"/>
    </source>
</evidence>
<accession>A0A832SVK9</accession>
<organism evidence="7 8">
    <name type="scientific">Methanopyrus kandleri</name>
    <dbReference type="NCBI Taxonomy" id="2320"/>
    <lineage>
        <taxon>Archaea</taxon>
        <taxon>Methanobacteriati</taxon>
        <taxon>Methanobacteriota</taxon>
        <taxon>Methanomada group</taxon>
        <taxon>Methanopyri</taxon>
        <taxon>Methanopyrales</taxon>
        <taxon>Methanopyraceae</taxon>
        <taxon>Methanopyrus</taxon>
    </lineage>
</organism>
<keyword evidence="2 5" id="KW-0489">Methyltransferase</keyword>
<protein>
    <recommendedName>
        <fullName evidence="1">DNA (cytosine-5-)-methyltransferase</fullName>
        <ecNumber evidence="1">2.1.1.37</ecNumber>
    </recommendedName>
</protein>
<gene>
    <name evidence="7" type="ORF">HA336_07165</name>
</gene>
<evidence type="ECO:0000256" key="2">
    <source>
        <dbReference type="ARBA" id="ARBA00022603"/>
    </source>
</evidence>
<dbReference type="GeneID" id="1478115"/>
<dbReference type="GO" id="GO:0032259">
    <property type="term" value="P:methylation"/>
    <property type="evidence" value="ECO:0007669"/>
    <property type="project" value="UniProtKB-KW"/>
</dbReference>
<proteinExistence type="inferred from homology"/>
<dbReference type="AlphaFoldDB" id="A0A832SVK9"/>
<dbReference type="InterPro" id="IPR029063">
    <property type="entry name" value="SAM-dependent_MTases_sf"/>
</dbReference>
<dbReference type="EC" id="2.1.1.37" evidence="1"/>
<evidence type="ECO:0000256" key="5">
    <source>
        <dbReference type="PROSITE-ProRule" id="PRU01016"/>
    </source>
</evidence>
<dbReference type="PRINTS" id="PR00105">
    <property type="entry name" value="C5METTRFRASE"/>
</dbReference>
<dbReference type="PANTHER" id="PTHR10629:SF52">
    <property type="entry name" value="DNA (CYTOSINE-5)-METHYLTRANSFERASE 1"/>
    <property type="match status" value="1"/>
</dbReference>
<dbReference type="EMBL" id="DUJS01000004">
    <property type="protein sequence ID" value="HII70992.1"/>
    <property type="molecule type" value="Genomic_DNA"/>
</dbReference>
<dbReference type="GO" id="GO:0003886">
    <property type="term" value="F:DNA (cytosine-5-)-methyltransferase activity"/>
    <property type="evidence" value="ECO:0007669"/>
    <property type="project" value="UniProtKB-EC"/>
</dbReference>
<sequence length="315" mass="35692">MKPKVVDLFCGAGGFSRGFKEAGFKILGGVENNPAPAATYRENFPEAEVIERDIQRVDSEEIVDELGEPDVIIGGPPCEPFTAANAERKPNPLDRLYDDPVGRLVLHFVRIIGDLQPEVFVMENVPAIMEGPLEKALRKEFARAGYDEIHFNVLQAVHYGVPSYRRRVFISNVRIDPEPTVERPKTVWDAIGDLPSPDSEVPNHELRPLSKRKLRRIRRLRWGEALSVIRGARGSFKNWLRLHPFKPAPTVMGGSRFIHPFEDRLLTVREQARLMSYPDDHVFEGGYETQYDQVGESVPPELARVIAEEVRDHLA</sequence>